<accession>A0A1Y3PM77</accession>
<evidence type="ECO:0008006" key="4">
    <source>
        <dbReference type="Google" id="ProtNLM"/>
    </source>
</evidence>
<protein>
    <recommendedName>
        <fullName evidence="4">Cytochrome oxidase subunit I profile domain-containing protein</fullName>
    </recommendedName>
</protein>
<dbReference type="Proteomes" id="UP000196475">
    <property type="component" value="Unassembled WGS sequence"/>
</dbReference>
<feature type="transmembrane region" description="Helical" evidence="1">
    <location>
        <begin position="336"/>
        <end position="356"/>
    </location>
</feature>
<feature type="transmembrane region" description="Helical" evidence="1">
    <location>
        <begin position="263"/>
        <end position="282"/>
    </location>
</feature>
<feature type="transmembrane region" description="Helical" evidence="1">
    <location>
        <begin position="294"/>
        <end position="316"/>
    </location>
</feature>
<comment type="caution">
    <text evidence="2">The sequence shown here is derived from an EMBL/GenBank/DDBJ whole genome shotgun (WGS) entry which is preliminary data.</text>
</comment>
<feature type="transmembrane region" description="Helical" evidence="1">
    <location>
        <begin position="395"/>
        <end position="418"/>
    </location>
</feature>
<evidence type="ECO:0000313" key="2">
    <source>
        <dbReference type="EMBL" id="OUM88495.1"/>
    </source>
</evidence>
<evidence type="ECO:0000313" key="3">
    <source>
        <dbReference type="Proteomes" id="UP000196475"/>
    </source>
</evidence>
<feature type="transmembrane region" description="Helical" evidence="1">
    <location>
        <begin position="103"/>
        <end position="122"/>
    </location>
</feature>
<name>A0A1Y3PM77_9BACI</name>
<dbReference type="EMBL" id="LZRT01000060">
    <property type="protein sequence ID" value="OUM88495.1"/>
    <property type="molecule type" value="Genomic_DNA"/>
</dbReference>
<feature type="transmembrane region" description="Helical" evidence="1">
    <location>
        <begin position="159"/>
        <end position="181"/>
    </location>
</feature>
<feature type="transmembrane region" description="Helical" evidence="1">
    <location>
        <begin position="31"/>
        <end position="51"/>
    </location>
</feature>
<feature type="transmembrane region" description="Helical" evidence="1">
    <location>
        <begin position="424"/>
        <end position="442"/>
    </location>
</feature>
<gene>
    <name evidence="2" type="ORF">BAA01_05165</name>
</gene>
<evidence type="ECO:0000256" key="1">
    <source>
        <dbReference type="SAM" id="Phobius"/>
    </source>
</evidence>
<feature type="transmembrane region" description="Helical" evidence="1">
    <location>
        <begin position="128"/>
        <end position="147"/>
    </location>
</feature>
<feature type="transmembrane region" description="Helical" evidence="1">
    <location>
        <begin position="63"/>
        <end position="91"/>
    </location>
</feature>
<dbReference type="AlphaFoldDB" id="A0A1Y3PM77"/>
<keyword evidence="1" id="KW-0472">Membrane</keyword>
<feature type="transmembrane region" description="Helical" evidence="1">
    <location>
        <begin position="232"/>
        <end position="251"/>
    </location>
</feature>
<proteinExistence type="predicted"/>
<reference evidence="3" key="1">
    <citation type="submission" date="2016-06" db="EMBL/GenBank/DDBJ databases">
        <authorList>
            <person name="Nascimento L."/>
            <person name="Pereira R.V."/>
            <person name="Martins L.F."/>
            <person name="Quaggio R.B."/>
            <person name="Silva A.M."/>
            <person name="Setubal J.C."/>
        </authorList>
    </citation>
    <scope>NUCLEOTIDE SEQUENCE [LARGE SCALE GENOMIC DNA]</scope>
</reference>
<feature type="transmembrane region" description="Helical" evidence="1">
    <location>
        <begin position="193"/>
        <end position="211"/>
    </location>
</feature>
<organism evidence="2 3">
    <name type="scientific">Bacillus thermozeamaize</name>
    <dbReference type="NCBI Taxonomy" id="230954"/>
    <lineage>
        <taxon>Bacteria</taxon>
        <taxon>Bacillati</taxon>
        <taxon>Bacillota</taxon>
        <taxon>Bacilli</taxon>
        <taxon>Bacillales</taxon>
        <taxon>Bacillaceae</taxon>
        <taxon>Bacillus</taxon>
    </lineage>
</organism>
<sequence length="444" mass="48414">MEGRKRLVAEKPPVAAGAAGTLAPRFRLTRVFMLTGLAFLGPAWFSLVQAADAVAQGRWLDPFLLSAVHLFVIGYALTVVQGAMLQIIPVAFQGRLYSIRLGYLQYVLMVLGALAFPVGFLAKRWDMVAAGGMLVLVAYGLLCWNLGQTARTLKKRTEALGIMTAFLFLLATVIMGIGMALGRPPAGQVTLPLHMVAGITGWFTTLIVWLSPRLMSFFVSSRYPRLRRGGSGCLLFAGMLAVIVSLALRGGGAMTPVAMGMWVGGWLLYLCGYLQVLIGIYRHFRERRRQEVEWVLKWILGGLYGGIGVLVLWAVVSSRFEKGWTLASGGFENSRTMSVMLLLIFGYLQWMIAAYMTKIMPFLRWMGRYGHGNPAGKTPERRPGLAEMMPKRPTVAALLGFAAGAVMLALGTCFGRGALTLTGAVLGAVAWVLYVAAMAVMYRR</sequence>
<keyword evidence="1" id="KW-1133">Transmembrane helix</keyword>
<keyword evidence="1" id="KW-0812">Transmembrane</keyword>